<dbReference type="EMBL" id="DUZY01000005">
    <property type="protein sequence ID" value="DAD38745.1"/>
    <property type="molecule type" value="Genomic_DNA"/>
</dbReference>
<dbReference type="AlphaFoldDB" id="A0A822Z5M1"/>
<sequence>MVWERQEAVDMSSNGKIEKRVEYNFGQSTGLPDKGKEGGWFKMPTDETGFSSRETNEAYETTSGCG</sequence>
<evidence type="ECO:0000256" key="1">
    <source>
        <dbReference type="SAM" id="MobiDB-lite"/>
    </source>
</evidence>
<protein>
    <submittedName>
        <fullName evidence="2">Uncharacterized protein</fullName>
    </submittedName>
</protein>
<reference evidence="2 3" key="1">
    <citation type="journal article" date="2020" name="Mol. Biol. Evol.">
        <title>Distinct Expression and Methylation Patterns for Genes with Different Fates following a Single Whole-Genome Duplication in Flowering Plants.</title>
        <authorList>
            <person name="Shi T."/>
            <person name="Rahmani R.S."/>
            <person name="Gugger P.F."/>
            <person name="Wang M."/>
            <person name="Li H."/>
            <person name="Zhang Y."/>
            <person name="Li Z."/>
            <person name="Wang Q."/>
            <person name="Van de Peer Y."/>
            <person name="Marchal K."/>
            <person name="Chen J."/>
        </authorList>
    </citation>
    <scope>NUCLEOTIDE SEQUENCE [LARGE SCALE GENOMIC DNA]</scope>
    <source>
        <tissue evidence="2">Leaf</tissue>
    </source>
</reference>
<feature type="compositionally biased region" description="Polar residues" evidence="1">
    <location>
        <begin position="48"/>
        <end position="66"/>
    </location>
</feature>
<keyword evidence="3" id="KW-1185">Reference proteome</keyword>
<evidence type="ECO:0000313" key="3">
    <source>
        <dbReference type="Proteomes" id="UP000607653"/>
    </source>
</evidence>
<gene>
    <name evidence="2" type="ORF">HUJ06_013067</name>
</gene>
<name>A0A822Z5M1_NELNU</name>
<proteinExistence type="predicted"/>
<dbReference type="Proteomes" id="UP000607653">
    <property type="component" value="Unassembled WGS sequence"/>
</dbReference>
<comment type="caution">
    <text evidence="2">The sequence shown here is derived from an EMBL/GenBank/DDBJ whole genome shotgun (WGS) entry which is preliminary data.</text>
</comment>
<accession>A0A822Z5M1</accession>
<evidence type="ECO:0000313" key="2">
    <source>
        <dbReference type="EMBL" id="DAD38745.1"/>
    </source>
</evidence>
<feature type="region of interest" description="Disordered" evidence="1">
    <location>
        <begin position="26"/>
        <end position="66"/>
    </location>
</feature>
<organism evidence="2 3">
    <name type="scientific">Nelumbo nucifera</name>
    <name type="common">Sacred lotus</name>
    <dbReference type="NCBI Taxonomy" id="4432"/>
    <lineage>
        <taxon>Eukaryota</taxon>
        <taxon>Viridiplantae</taxon>
        <taxon>Streptophyta</taxon>
        <taxon>Embryophyta</taxon>
        <taxon>Tracheophyta</taxon>
        <taxon>Spermatophyta</taxon>
        <taxon>Magnoliopsida</taxon>
        <taxon>Proteales</taxon>
        <taxon>Nelumbonaceae</taxon>
        <taxon>Nelumbo</taxon>
    </lineage>
</organism>